<protein>
    <submittedName>
        <fullName evidence="8">Uncharacterized protein</fullName>
    </submittedName>
</protein>
<evidence type="ECO:0000313" key="8">
    <source>
        <dbReference type="EMBL" id="CAK0862344.1"/>
    </source>
</evidence>
<comment type="subcellular location">
    <subcellularLocation>
        <location evidence="1">Membrane</location>
        <topology evidence="1">Multi-pass membrane protein</topology>
    </subcellularLocation>
</comment>
<dbReference type="EMBL" id="CAUYUJ010016150">
    <property type="protein sequence ID" value="CAK0862344.1"/>
    <property type="molecule type" value="Genomic_DNA"/>
</dbReference>
<sequence>MGRARHYCWALAAFALLSRCRPGRTFLGPAVPRRAGPVRALGAASRGRSATARAAGGEMALLDSVDAWFSTQPYQSAFAVASVKASASDLLAQKGEQMARDDHADGEAKGGALAATSADKAQDTDNILEDFSWKRTLAFFLYGGFYQGCAQYFIFNVCYPVWFGEGQDFVTIAEKVLFDQFVLTPFLCLPMAYLIKALTLNANVPAGMRQYLEDASNDLLIKYWLIWGPVQCLTFGVVPPQWRIPFIALVSFFWLIVLSSITSRSDAEGSRGGSRPAGAAAEA</sequence>
<evidence type="ECO:0000256" key="3">
    <source>
        <dbReference type="ARBA" id="ARBA00022692"/>
    </source>
</evidence>
<evidence type="ECO:0000256" key="6">
    <source>
        <dbReference type="RuleBase" id="RU363053"/>
    </source>
</evidence>
<evidence type="ECO:0000313" key="9">
    <source>
        <dbReference type="Proteomes" id="UP001189429"/>
    </source>
</evidence>
<comment type="caution">
    <text evidence="8">The sequence shown here is derived from an EMBL/GenBank/DDBJ whole genome shotgun (WGS) entry which is preliminary data.</text>
</comment>
<evidence type="ECO:0000256" key="7">
    <source>
        <dbReference type="SAM" id="SignalP"/>
    </source>
</evidence>
<dbReference type="PANTHER" id="PTHR11266">
    <property type="entry name" value="PEROXISOMAL MEMBRANE PROTEIN 2, PXMP2 MPV17"/>
    <property type="match status" value="1"/>
</dbReference>
<keyword evidence="7" id="KW-0732">Signal</keyword>
<dbReference type="Proteomes" id="UP001189429">
    <property type="component" value="Unassembled WGS sequence"/>
</dbReference>
<gene>
    <name evidence="8" type="ORF">PCOR1329_LOCUS50783</name>
</gene>
<evidence type="ECO:0000256" key="1">
    <source>
        <dbReference type="ARBA" id="ARBA00004141"/>
    </source>
</evidence>
<keyword evidence="9" id="KW-1185">Reference proteome</keyword>
<name>A0ABN9UQS1_9DINO</name>
<accession>A0ABN9UQS1</accession>
<feature type="transmembrane region" description="Helical" evidence="6">
    <location>
        <begin position="242"/>
        <end position="261"/>
    </location>
</feature>
<feature type="chain" id="PRO_5046301135" evidence="7">
    <location>
        <begin position="26"/>
        <end position="283"/>
    </location>
</feature>
<dbReference type="Pfam" id="PF04117">
    <property type="entry name" value="Mpv17_PMP22"/>
    <property type="match status" value="1"/>
</dbReference>
<reference evidence="8" key="1">
    <citation type="submission" date="2023-10" db="EMBL/GenBank/DDBJ databases">
        <authorList>
            <person name="Chen Y."/>
            <person name="Shah S."/>
            <person name="Dougan E. K."/>
            <person name="Thang M."/>
            <person name="Chan C."/>
        </authorList>
    </citation>
    <scope>NUCLEOTIDE SEQUENCE [LARGE SCALE GENOMIC DNA]</scope>
</reference>
<feature type="signal peptide" evidence="7">
    <location>
        <begin position="1"/>
        <end position="25"/>
    </location>
</feature>
<keyword evidence="3 6" id="KW-0812">Transmembrane</keyword>
<keyword evidence="4 6" id="KW-1133">Transmembrane helix</keyword>
<comment type="caution">
    <text evidence="6">Lacks conserved residue(s) required for the propagation of feature annotation.</text>
</comment>
<dbReference type="InterPro" id="IPR007248">
    <property type="entry name" value="Mpv17_PMP22"/>
</dbReference>
<dbReference type="PANTHER" id="PTHR11266:SF121">
    <property type="entry name" value="OS09G0315000 PROTEIN"/>
    <property type="match status" value="1"/>
</dbReference>
<proteinExistence type="inferred from homology"/>
<evidence type="ECO:0000256" key="2">
    <source>
        <dbReference type="ARBA" id="ARBA00006824"/>
    </source>
</evidence>
<evidence type="ECO:0000256" key="4">
    <source>
        <dbReference type="ARBA" id="ARBA00022989"/>
    </source>
</evidence>
<comment type="similarity">
    <text evidence="2 6">Belongs to the peroxisomal membrane protein PXMP2/4 family.</text>
</comment>
<evidence type="ECO:0000256" key="5">
    <source>
        <dbReference type="ARBA" id="ARBA00023136"/>
    </source>
</evidence>
<keyword evidence="5 6" id="KW-0472">Membrane</keyword>
<organism evidence="8 9">
    <name type="scientific">Prorocentrum cordatum</name>
    <dbReference type="NCBI Taxonomy" id="2364126"/>
    <lineage>
        <taxon>Eukaryota</taxon>
        <taxon>Sar</taxon>
        <taxon>Alveolata</taxon>
        <taxon>Dinophyceae</taxon>
        <taxon>Prorocentrales</taxon>
        <taxon>Prorocentraceae</taxon>
        <taxon>Prorocentrum</taxon>
    </lineage>
</organism>